<evidence type="ECO:0000259" key="5">
    <source>
        <dbReference type="PROSITE" id="PS50089"/>
    </source>
</evidence>
<organism evidence="7 8">
    <name type="scientific">Mya arenaria</name>
    <name type="common">Soft-shell clam</name>
    <dbReference type="NCBI Taxonomy" id="6604"/>
    <lineage>
        <taxon>Eukaryota</taxon>
        <taxon>Metazoa</taxon>
        <taxon>Spiralia</taxon>
        <taxon>Lophotrochozoa</taxon>
        <taxon>Mollusca</taxon>
        <taxon>Bivalvia</taxon>
        <taxon>Autobranchia</taxon>
        <taxon>Heteroconchia</taxon>
        <taxon>Euheterodonta</taxon>
        <taxon>Imparidentia</taxon>
        <taxon>Neoheterodontei</taxon>
        <taxon>Myida</taxon>
        <taxon>Myoidea</taxon>
        <taxon>Myidae</taxon>
        <taxon>Mya</taxon>
    </lineage>
</organism>
<feature type="region of interest" description="Disordered" evidence="4">
    <location>
        <begin position="440"/>
        <end position="474"/>
    </location>
</feature>
<evidence type="ECO:0000256" key="2">
    <source>
        <dbReference type="ARBA" id="ARBA00022833"/>
    </source>
</evidence>
<feature type="domain" description="RING-type" evidence="5">
    <location>
        <begin position="490"/>
        <end position="530"/>
    </location>
</feature>
<dbReference type="Gene3D" id="2.60.120.920">
    <property type="match status" value="2"/>
</dbReference>
<dbReference type="PROSITE" id="PS50089">
    <property type="entry name" value="ZF_RING_2"/>
    <property type="match status" value="1"/>
</dbReference>
<dbReference type="PANTHER" id="PTHR12429">
    <property type="entry name" value="NEURALIZED"/>
    <property type="match status" value="1"/>
</dbReference>
<keyword evidence="2" id="KW-0862">Zinc</keyword>
<protein>
    <submittedName>
        <fullName evidence="7">NEUR-like protein</fullName>
    </submittedName>
</protein>
<evidence type="ECO:0000256" key="4">
    <source>
        <dbReference type="SAM" id="MobiDB-lite"/>
    </source>
</evidence>
<dbReference type="InterPro" id="IPR043136">
    <property type="entry name" value="B30.2/SPRY_sf"/>
</dbReference>
<keyword evidence="8" id="KW-1185">Reference proteome</keyword>
<dbReference type="PROSITE" id="PS51065">
    <property type="entry name" value="NHR"/>
    <property type="match status" value="2"/>
</dbReference>
<dbReference type="Proteomes" id="UP001164746">
    <property type="component" value="Chromosome 12"/>
</dbReference>
<dbReference type="InterPro" id="IPR037962">
    <property type="entry name" value="Neuralized"/>
</dbReference>
<feature type="non-terminal residue" evidence="7">
    <location>
        <position position="1"/>
    </location>
</feature>
<evidence type="ECO:0000256" key="1">
    <source>
        <dbReference type="ARBA" id="ARBA00022771"/>
    </source>
</evidence>
<evidence type="ECO:0000313" key="7">
    <source>
        <dbReference type="EMBL" id="WAR22287.1"/>
    </source>
</evidence>
<dbReference type="EMBL" id="CP111023">
    <property type="protein sequence ID" value="WAR22287.1"/>
    <property type="molecule type" value="Genomic_DNA"/>
</dbReference>
<dbReference type="Gene3D" id="3.30.40.10">
    <property type="entry name" value="Zinc/RING finger domain, C3HC4 (zinc finger)"/>
    <property type="match status" value="1"/>
</dbReference>
<name>A0ABY7FMK4_MYAAR</name>
<dbReference type="SMART" id="SM00184">
    <property type="entry name" value="RING"/>
    <property type="match status" value="1"/>
</dbReference>
<sequence>LYIAGNSVDLSRADFPLTFHPVHGDNVELSADRRQAKRGDSFCKGICFSGRPIAIGERVFLKFVDTSGSWSGVLRFGFTSTDPGTQRGEDLPRYACPDMTNRPGNWAKALGERYAVAGNELFFYVTRSGDVFYGVNGEEKGLFFSGVNTSEPVWALLDIYGNTGCVEFTNPLQQPLNNMVSMTTGSPMGSTGSRQANNSMASHVTSITISDNRRNNREAHTRAQISRFHGNAEFSPLPFHNLCGRNIRISPDQLIATRTKDEYCNAYVFTSRPLRCGEKIVVQVQGVDRSFIGGLAFGFTSCDPTTLKEEDLPDDADLLLDRLEYWVVNKDVCRSPEIEDELGFHLTNEGEVQYSRNNHKWSTLMHVDRTLPLWAFFDVYGNVQKIKMIGATVPTLLPPRPMPRSRSTSSALMVTLPPPPPQRHSMVPPMTLNLGSQVGGVQGGMSRSISQPAPLVPPSPGTPASLPPLSTPATPSSINDPVADNENNECNVCYERPVNAVLYTCGHMCMCFECAQAVRQERNPLCPICRGYLQGMCVQVLHCSGYVRAGSTLFRVCACRFYTVQGMCVQVLHCSGYVCAGSTLFRVCACRFYTVQGMCM</sequence>
<feature type="compositionally biased region" description="Pro residues" evidence="4">
    <location>
        <begin position="454"/>
        <end position="470"/>
    </location>
</feature>
<dbReference type="SUPFAM" id="SSF57850">
    <property type="entry name" value="RING/U-box"/>
    <property type="match status" value="1"/>
</dbReference>
<keyword evidence="1 3" id="KW-0863">Zinc-finger</keyword>
<evidence type="ECO:0000256" key="3">
    <source>
        <dbReference type="PROSITE-ProRule" id="PRU00175"/>
    </source>
</evidence>
<dbReference type="PANTHER" id="PTHR12429:SF6">
    <property type="entry name" value="PROTEIN NEURALIZED"/>
    <property type="match status" value="1"/>
</dbReference>
<evidence type="ECO:0000259" key="6">
    <source>
        <dbReference type="PROSITE" id="PS51065"/>
    </source>
</evidence>
<dbReference type="SMART" id="SM00588">
    <property type="entry name" value="NEUZ"/>
    <property type="match status" value="2"/>
</dbReference>
<dbReference type="Pfam" id="PF07177">
    <property type="entry name" value="Neuralized"/>
    <property type="match status" value="2"/>
</dbReference>
<evidence type="ECO:0000313" key="8">
    <source>
        <dbReference type="Proteomes" id="UP001164746"/>
    </source>
</evidence>
<dbReference type="InterPro" id="IPR001841">
    <property type="entry name" value="Znf_RING"/>
</dbReference>
<proteinExistence type="predicted"/>
<reference evidence="7" key="1">
    <citation type="submission" date="2022-11" db="EMBL/GenBank/DDBJ databases">
        <title>Centuries of genome instability and evolution in soft-shell clam transmissible cancer (bioRxiv).</title>
        <authorList>
            <person name="Hart S.F.M."/>
            <person name="Yonemitsu M.A."/>
            <person name="Giersch R.M."/>
            <person name="Beal B.F."/>
            <person name="Arriagada G."/>
            <person name="Davis B.W."/>
            <person name="Ostrander E.A."/>
            <person name="Goff S.P."/>
            <person name="Metzger M.J."/>
        </authorList>
    </citation>
    <scope>NUCLEOTIDE SEQUENCE</scope>
    <source>
        <strain evidence="7">MELC-2E11</strain>
        <tissue evidence="7">Siphon/mantle</tissue>
    </source>
</reference>
<keyword evidence="1 3" id="KW-0479">Metal-binding</keyword>
<accession>A0ABY7FMK4</accession>
<dbReference type="Pfam" id="PF13920">
    <property type="entry name" value="zf-C3HC4_3"/>
    <property type="match status" value="1"/>
</dbReference>
<gene>
    <name evidence="7" type="ORF">MAR_016261</name>
</gene>
<dbReference type="InterPro" id="IPR006573">
    <property type="entry name" value="NHR_dom"/>
</dbReference>
<dbReference type="InterPro" id="IPR013083">
    <property type="entry name" value="Znf_RING/FYVE/PHD"/>
</dbReference>
<feature type="domain" description="NHR" evidence="6">
    <location>
        <begin position="16"/>
        <end position="171"/>
    </location>
</feature>
<feature type="domain" description="NHR" evidence="6">
    <location>
        <begin position="236"/>
        <end position="391"/>
    </location>
</feature>